<dbReference type="STRING" id="1230905.A0A1G4ITY0"/>
<reference evidence="4 5" key="1">
    <citation type="submission" date="2016-03" db="EMBL/GenBank/DDBJ databases">
        <authorList>
            <person name="Devillers H."/>
        </authorList>
    </citation>
    <scope>NUCLEOTIDE SEQUENCE [LARGE SCALE GENOMIC DNA]</scope>
    <source>
        <strain evidence="4">CBS 11717</strain>
    </source>
</reference>
<dbReference type="CDD" id="cd13777">
    <property type="entry name" value="Aar2_N"/>
    <property type="match status" value="1"/>
</dbReference>
<dbReference type="CDD" id="cd13778">
    <property type="entry name" value="Aar2_C"/>
    <property type="match status" value="1"/>
</dbReference>
<comment type="similarity">
    <text evidence="1">Belongs to the AAR2 family.</text>
</comment>
<dbReference type="InterPro" id="IPR038514">
    <property type="entry name" value="AAR2_C_sf"/>
</dbReference>
<dbReference type="InterPro" id="IPR007946">
    <property type="entry name" value="AAR2"/>
</dbReference>
<evidence type="ECO:0000313" key="5">
    <source>
        <dbReference type="Proteomes" id="UP000191024"/>
    </source>
</evidence>
<dbReference type="InterPro" id="IPR033647">
    <property type="entry name" value="Aar2_N"/>
</dbReference>
<gene>
    <name evidence="4" type="ORF">LAMI_0B02432G</name>
</gene>
<dbReference type="InterPro" id="IPR038516">
    <property type="entry name" value="AAR2_N_sf"/>
</dbReference>
<dbReference type="OrthoDB" id="201752at2759"/>
<dbReference type="Proteomes" id="UP000191024">
    <property type="component" value="Chromosome B"/>
</dbReference>
<evidence type="ECO:0000256" key="1">
    <source>
        <dbReference type="ARBA" id="ARBA00006281"/>
    </source>
</evidence>
<dbReference type="Pfam" id="PF20981">
    <property type="entry name" value="AAR2_1st"/>
    <property type="match status" value="1"/>
</dbReference>
<dbReference type="InterPro" id="IPR033648">
    <property type="entry name" value="AAR2_C"/>
</dbReference>
<keyword evidence="5" id="KW-1185">Reference proteome</keyword>
<dbReference type="GO" id="GO:0000244">
    <property type="term" value="P:spliceosomal tri-snRNP complex assembly"/>
    <property type="evidence" value="ECO:0007669"/>
    <property type="project" value="TreeGrafter"/>
</dbReference>
<organism evidence="4 5">
    <name type="scientific">Lachancea mirantina</name>
    <dbReference type="NCBI Taxonomy" id="1230905"/>
    <lineage>
        <taxon>Eukaryota</taxon>
        <taxon>Fungi</taxon>
        <taxon>Dikarya</taxon>
        <taxon>Ascomycota</taxon>
        <taxon>Saccharomycotina</taxon>
        <taxon>Saccharomycetes</taxon>
        <taxon>Saccharomycetales</taxon>
        <taxon>Saccharomycetaceae</taxon>
        <taxon>Lachancea</taxon>
    </lineage>
</organism>
<dbReference type="PANTHER" id="PTHR12689:SF4">
    <property type="entry name" value="PROTEIN AAR2 HOMOLOG"/>
    <property type="match status" value="1"/>
</dbReference>
<name>A0A1G4ITY0_9SACH</name>
<dbReference type="Gene3D" id="2.60.34.20">
    <property type="match status" value="1"/>
</dbReference>
<dbReference type="Pfam" id="PF05282">
    <property type="entry name" value="AAR2"/>
    <property type="match status" value="1"/>
</dbReference>
<dbReference type="Gene3D" id="1.25.40.550">
    <property type="entry name" value="Aar2, C-terminal domain-like"/>
    <property type="match status" value="1"/>
</dbReference>
<dbReference type="EMBL" id="LT598464">
    <property type="protein sequence ID" value="SCU80448.1"/>
    <property type="molecule type" value="Genomic_DNA"/>
</dbReference>
<evidence type="ECO:0000259" key="2">
    <source>
        <dbReference type="Pfam" id="PF05282"/>
    </source>
</evidence>
<accession>A0A1G4ITY0</accession>
<dbReference type="PANTHER" id="PTHR12689">
    <property type="entry name" value="A1 CISTRON SPLICING FACTOR AAR2-RELATED"/>
    <property type="match status" value="1"/>
</dbReference>
<evidence type="ECO:0000313" key="4">
    <source>
        <dbReference type="EMBL" id="SCU80448.1"/>
    </source>
</evidence>
<sequence length="354" mass="40837">MHIFFDSVPTHLIAGVDQASFELNAEKAFHGIKNVPSEPELHVIHFQSSENGVRYGYWFQSKSSDFVELNYDAGQEIYVPRTLNKDEERRDAENKFGALQAFMMPFPQIDEENSWHELTKYIKWRDVQYGAGCSGEFAYVDSSITTSEENLKLFKTLRRRVDTSKADIVAPVSEAVLNYTPVVFKSLEALRPDHKMEDFFDKSWYLSNIILPKYHNSSMYSLLGEFQWAFLNAIFFGNYGSSLQWHNIIELICFSSKANVQLVQTFDETLSRQLRVFPEVYFDVLISGSVWRKCLLESPQKDQLSQTLKVIEERFPELISGNASDSENDSTDSTDEDAPVIVEKITYRGHLRSY</sequence>
<dbReference type="AlphaFoldDB" id="A0A1G4ITY0"/>
<proteinExistence type="inferred from homology"/>
<evidence type="ECO:0000259" key="3">
    <source>
        <dbReference type="Pfam" id="PF20981"/>
    </source>
</evidence>
<feature type="domain" description="AAR2 N-terminal" evidence="3">
    <location>
        <begin position="3"/>
        <end position="123"/>
    </location>
</feature>
<feature type="domain" description="AAR2 C-terminal" evidence="2">
    <location>
        <begin position="197"/>
        <end position="311"/>
    </location>
</feature>
<protein>
    <submittedName>
        <fullName evidence="4">LAMI_0B02432g1_1</fullName>
    </submittedName>
</protein>